<dbReference type="Pfam" id="PF11001">
    <property type="entry name" value="AFUB_07903_YDR124W_hel"/>
    <property type="match status" value="1"/>
</dbReference>
<dbReference type="AlphaFoldDB" id="A0AAN6FUA6"/>
<sequence>MVQSDEQPFVGKRRQSKPEAMIAPSQSLRETTRLLRGRSSQPVHGYAVFALGARDELLHGARLPGAGQHSLDPGQVMMHDEMDHYDVDSNATANGDVGTTFFASSSSSRPGQAIEHTTCRSRGAPRTSLQSDSLVMQTADVRHVKVEDDAPVSELPRMQTFWMHESTKVEACMVSRIEALQQLSGKKVSKDWIKAICPRKQARFPYSRGPKKKPAVKDTMENKFEEHLNSDTDAEEDDRAGVPQWWPDTKVCPWKEPDHVRKHERNGLMLHLLRLRPTPDDLKRMNGDGFEPHSTHVLRSWTAFLRESAPPESLDELNPKDATRVEKRRRLLMEIYEIAEMEEEYMTPGPDWRCSYEEINGPVPVVIKRRRRSPSVSSTQDADGEDVKPPRASACREKKPAKRSRGNREVTTDASRNLARQMSTFGIGTGPQLEEAPVPAAINKKMHHGPARSHRAPPSDNKLALSVPAAFVPTPRAAVAHHHGLPLRCDHGTADPRQDSIAHLPSQMHHHHWLPANTSPTTSFSSSSTTQGSTSDVYQLDPSTQSCYPYQHEHTFSGYQPAQQQHYVQAHLLYDLPEPQYHPTPSTPMFPDLELGQQLYPAPQQEQQQVFTQASEPVMHGMPLATHDPAVQAFHGQATNQQVPHGGLPVFPLSAISQASAYAAYMNQPAIRGGMAIQQFPHDMAIDPQQGMCSGPSMQRYPHESAALRPQHHRADIHGLPMAYNQTGTAMQLTGSTYPSQA</sequence>
<feature type="compositionally biased region" description="Low complexity" evidence="1">
    <location>
        <begin position="518"/>
        <end position="535"/>
    </location>
</feature>
<reference evidence="3" key="1">
    <citation type="submission" date="2021-12" db="EMBL/GenBank/DDBJ databases">
        <title>Black yeast isolated from Biological Soil Crust.</title>
        <authorList>
            <person name="Kurbessoian T."/>
        </authorList>
    </citation>
    <scope>NUCLEOTIDE SEQUENCE</scope>
    <source>
        <strain evidence="3">CCFEE 5208</strain>
    </source>
</reference>
<dbReference type="InterPro" id="IPR021264">
    <property type="entry name" value="AFUB_079030/YDR124W-like"/>
</dbReference>
<gene>
    <name evidence="3" type="ORF">LTR82_004362</name>
    <name evidence="4" type="ORF">LTR91_008326</name>
</gene>
<dbReference type="EMBL" id="JASUXU010000009">
    <property type="protein sequence ID" value="KAK0324657.1"/>
    <property type="molecule type" value="Genomic_DNA"/>
</dbReference>
<comment type="caution">
    <text evidence="3">The sequence shown here is derived from an EMBL/GenBank/DDBJ whole genome shotgun (WGS) entry which is preliminary data.</text>
</comment>
<organism evidence="3 5">
    <name type="scientific">Friedmanniomyces endolithicus</name>
    <dbReference type="NCBI Taxonomy" id="329885"/>
    <lineage>
        <taxon>Eukaryota</taxon>
        <taxon>Fungi</taxon>
        <taxon>Dikarya</taxon>
        <taxon>Ascomycota</taxon>
        <taxon>Pezizomycotina</taxon>
        <taxon>Dothideomycetes</taxon>
        <taxon>Dothideomycetidae</taxon>
        <taxon>Mycosphaerellales</taxon>
        <taxon>Teratosphaeriaceae</taxon>
        <taxon>Friedmanniomyces</taxon>
    </lineage>
</organism>
<dbReference type="PANTHER" id="PTHR36102">
    <property type="entry name" value="CHROMOSOME 10, WHOLE GENOME SHOTGUN SEQUENCE"/>
    <property type="match status" value="1"/>
</dbReference>
<keyword evidence="6" id="KW-1185">Reference proteome</keyword>
<feature type="compositionally biased region" description="Basic and acidic residues" evidence="1">
    <location>
        <begin position="385"/>
        <end position="398"/>
    </location>
</feature>
<feature type="region of interest" description="Disordered" evidence="1">
    <location>
        <begin position="103"/>
        <end position="132"/>
    </location>
</feature>
<feature type="region of interest" description="Disordered" evidence="1">
    <location>
        <begin position="511"/>
        <end position="540"/>
    </location>
</feature>
<evidence type="ECO:0000313" key="5">
    <source>
        <dbReference type="Proteomes" id="UP001168146"/>
    </source>
</evidence>
<feature type="region of interest" description="Disordered" evidence="1">
    <location>
        <begin position="1"/>
        <end position="25"/>
    </location>
</feature>
<dbReference type="EMBL" id="JAUJLE010000063">
    <property type="protein sequence ID" value="KAK0992356.1"/>
    <property type="molecule type" value="Genomic_DNA"/>
</dbReference>
<dbReference type="InterPro" id="IPR047092">
    <property type="entry name" value="AFUB_07903/YDR124W-like_hel"/>
</dbReference>
<evidence type="ECO:0000313" key="4">
    <source>
        <dbReference type="EMBL" id="KAK0992356.1"/>
    </source>
</evidence>
<feature type="region of interest" description="Disordered" evidence="1">
    <location>
        <begin position="365"/>
        <end position="416"/>
    </location>
</feature>
<evidence type="ECO:0000313" key="6">
    <source>
        <dbReference type="Proteomes" id="UP001175353"/>
    </source>
</evidence>
<feature type="domain" description="Subtelomeric hrmA-associated cluster protein AFUB-079030/YDR124W-like helical bundle" evidence="2">
    <location>
        <begin position="165"/>
        <end position="340"/>
    </location>
</feature>
<evidence type="ECO:0000256" key="1">
    <source>
        <dbReference type="SAM" id="MobiDB-lite"/>
    </source>
</evidence>
<evidence type="ECO:0000313" key="3">
    <source>
        <dbReference type="EMBL" id="KAK0324657.1"/>
    </source>
</evidence>
<protein>
    <recommendedName>
        <fullName evidence="2">Subtelomeric hrmA-associated cluster protein AFUB-079030/YDR124W-like helical bundle domain-containing protein</fullName>
    </recommendedName>
</protein>
<proteinExistence type="predicted"/>
<name>A0AAN6FUA6_9PEZI</name>
<reference evidence="4" key="2">
    <citation type="submission" date="2023-06" db="EMBL/GenBank/DDBJ databases">
        <title>Black Yeasts Isolated from many extreme environments.</title>
        <authorList>
            <person name="Coleine C."/>
            <person name="Stajich J.E."/>
            <person name="Selbmann L."/>
        </authorList>
    </citation>
    <scope>NUCLEOTIDE SEQUENCE</scope>
    <source>
        <strain evidence="4">CCFEE 5200</strain>
    </source>
</reference>
<evidence type="ECO:0000259" key="2">
    <source>
        <dbReference type="Pfam" id="PF11001"/>
    </source>
</evidence>
<dbReference type="Proteomes" id="UP001168146">
    <property type="component" value="Unassembled WGS sequence"/>
</dbReference>
<accession>A0AAN6FUA6</accession>
<dbReference type="Proteomes" id="UP001175353">
    <property type="component" value="Unassembled WGS sequence"/>
</dbReference>
<dbReference type="PANTHER" id="PTHR36102:SF1">
    <property type="entry name" value="YDR124W-LIKE HELICAL BUNDLE DOMAIN-CONTAINING PROTEIN"/>
    <property type="match status" value="1"/>
</dbReference>